<evidence type="ECO:0000313" key="6">
    <source>
        <dbReference type="EMBL" id="CAB4603963.1"/>
    </source>
</evidence>
<keyword evidence="4" id="KW-0472">Membrane</keyword>
<dbReference type="AlphaFoldDB" id="A0A6J6GVM8"/>
<feature type="compositionally biased region" description="Polar residues" evidence="3">
    <location>
        <begin position="74"/>
        <end position="97"/>
    </location>
</feature>
<keyword evidence="2" id="KW-0378">Hydrolase</keyword>
<dbReference type="InterPro" id="IPR019756">
    <property type="entry name" value="Pept_S26A_signal_pept_1_Ser-AS"/>
</dbReference>
<dbReference type="PANTHER" id="PTHR43390:SF8">
    <property type="entry name" value="SIGNAL PEPTIDASE I"/>
    <property type="match status" value="1"/>
</dbReference>
<sequence>MSDLEIQLTEELRQRAAKVVPRFDLAGVVADAHTGSGPLHVRDDRQPRRWLAVAASLFLVIAAGAAIAVQVSRSETISEPTSSDQGEGTGPTDTVPTRQIIVSGESMAPTLRDGATITVEMSVDAAHVPNRFDIIALSRLDGVALPMTLLKRVIALPGEYVAFENCHVLVNGVRLDEPYVDLTQQQSDGCGADQPEMLVPDGTVFVLGDSRGRSSDSRAFGPVPLSTVDGTVLSASSS</sequence>
<dbReference type="GO" id="GO:0006465">
    <property type="term" value="P:signal peptide processing"/>
    <property type="evidence" value="ECO:0007669"/>
    <property type="project" value="InterPro"/>
</dbReference>
<dbReference type="PANTHER" id="PTHR43390">
    <property type="entry name" value="SIGNAL PEPTIDASE I"/>
    <property type="match status" value="1"/>
</dbReference>
<accession>A0A6J6GVM8</accession>
<gene>
    <name evidence="6" type="ORF">UFOPK1493_04526</name>
</gene>
<reference evidence="6" key="1">
    <citation type="submission" date="2020-05" db="EMBL/GenBank/DDBJ databases">
        <authorList>
            <person name="Chiriac C."/>
            <person name="Salcher M."/>
            <person name="Ghai R."/>
            <person name="Kavagutti S V."/>
        </authorList>
    </citation>
    <scope>NUCLEOTIDE SEQUENCE</scope>
</reference>
<dbReference type="InterPro" id="IPR036286">
    <property type="entry name" value="LexA/Signal_pep-like_sf"/>
</dbReference>
<proteinExistence type="predicted"/>
<evidence type="ECO:0000256" key="1">
    <source>
        <dbReference type="ARBA" id="ARBA00022670"/>
    </source>
</evidence>
<protein>
    <submittedName>
        <fullName evidence="6">Unannotated protein</fullName>
    </submittedName>
</protein>
<dbReference type="InterPro" id="IPR019533">
    <property type="entry name" value="Peptidase_S26"/>
</dbReference>
<dbReference type="PRINTS" id="PR00727">
    <property type="entry name" value="LEADERPTASE"/>
</dbReference>
<dbReference type="CDD" id="cd06530">
    <property type="entry name" value="S26_SPase_I"/>
    <property type="match status" value="1"/>
</dbReference>
<evidence type="ECO:0000256" key="3">
    <source>
        <dbReference type="SAM" id="MobiDB-lite"/>
    </source>
</evidence>
<feature type="domain" description="Peptidase S26" evidence="5">
    <location>
        <begin position="98"/>
        <end position="232"/>
    </location>
</feature>
<dbReference type="GO" id="GO:0004252">
    <property type="term" value="F:serine-type endopeptidase activity"/>
    <property type="evidence" value="ECO:0007669"/>
    <property type="project" value="InterPro"/>
</dbReference>
<dbReference type="NCBIfam" id="TIGR02227">
    <property type="entry name" value="sigpep_I_bact"/>
    <property type="match status" value="1"/>
</dbReference>
<evidence type="ECO:0000259" key="5">
    <source>
        <dbReference type="Pfam" id="PF10502"/>
    </source>
</evidence>
<keyword evidence="4" id="KW-0812">Transmembrane</keyword>
<dbReference type="PROSITE" id="PS00760">
    <property type="entry name" value="SPASE_I_2"/>
    <property type="match status" value="1"/>
</dbReference>
<dbReference type="EMBL" id="CAEZSR010000375">
    <property type="protein sequence ID" value="CAB4603963.1"/>
    <property type="molecule type" value="Genomic_DNA"/>
</dbReference>
<dbReference type="GO" id="GO:0016020">
    <property type="term" value="C:membrane"/>
    <property type="evidence" value="ECO:0007669"/>
    <property type="project" value="InterPro"/>
</dbReference>
<feature type="transmembrane region" description="Helical" evidence="4">
    <location>
        <begin position="50"/>
        <end position="69"/>
    </location>
</feature>
<evidence type="ECO:0000256" key="2">
    <source>
        <dbReference type="ARBA" id="ARBA00022801"/>
    </source>
</evidence>
<keyword evidence="1" id="KW-0645">Protease</keyword>
<dbReference type="PROSITE" id="PS00501">
    <property type="entry name" value="SPASE_I_1"/>
    <property type="match status" value="1"/>
</dbReference>
<dbReference type="Pfam" id="PF10502">
    <property type="entry name" value="Peptidase_S26"/>
    <property type="match status" value="1"/>
</dbReference>
<name>A0A6J6GVM8_9ZZZZ</name>
<organism evidence="6">
    <name type="scientific">freshwater metagenome</name>
    <dbReference type="NCBI Taxonomy" id="449393"/>
    <lineage>
        <taxon>unclassified sequences</taxon>
        <taxon>metagenomes</taxon>
        <taxon>ecological metagenomes</taxon>
    </lineage>
</organism>
<dbReference type="InterPro" id="IPR019757">
    <property type="entry name" value="Pept_S26A_signal_pept_1_Lys-AS"/>
</dbReference>
<feature type="region of interest" description="Disordered" evidence="3">
    <location>
        <begin position="74"/>
        <end position="98"/>
    </location>
</feature>
<dbReference type="SUPFAM" id="SSF51306">
    <property type="entry name" value="LexA/Signal peptidase"/>
    <property type="match status" value="1"/>
</dbReference>
<dbReference type="Gene3D" id="2.10.109.10">
    <property type="entry name" value="Umud Fragment, subunit A"/>
    <property type="match status" value="1"/>
</dbReference>
<evidence type="ECO:0000256" key="4">
    <source>
        <dbReference type="SAM" id="Phobius"/>
    </source>
</evidence>
<keyword evidence="4" id="KW-1133">Transmembrane helix</keyword>
<dbReference type="InterPro" id="IPR000223">
    <property type="entry name" value="Pept_S26A_signal_pept_1"/>
</dbReference>